<dbReference type="GO" id="GO:0005886">
    <property type="term" value="C:plasma membrane"/>
    <property type="evidence" value="ECO:0007669"/>
    <property type="project" value="UniProtKB-SubCell"/>
</dbReference>
<evidence type="ECO:0000259" key="7">
    <source>
        <dbReference type="Pfam" id="PF02687"/>
    </source>
</evidence>
<dbReference type="PANTHER" id="PTHR30572">
    <property type="entry name" value="MEMBRANE COMPONENT OF TRANSPORTER-RELATED"/>
    <property type="match status" value="1"/>
</dbReference>
<dbReference type="AlphaFoldDB" id="A0A1N6DU95"/>
<keyword evidence="2" id="KW-1003">Cell membrane</keyword>
<evidence type="ECO:0000259" key="8">
    <source>
        <dbReference type="Pfam" id="PF12704"/>
    </source>
</evidence>
<sequence>MLRNHLKIAYRNIWKDRVYSAINITGLALATAIFLLIIHYVRFEHSYEDIHTKADNIYRVTLDIYNGAEYVTTDCETYPVLGPTMLKDMPEVKNYARIEHVGNTEVKSGEKGFIVDKVYAADSQYFSLFNIDLIEGNKSRALTRPDEVMLSENTAKKIFGKTSPVGKVLQVAKFTLTVTGVFKDIPENTHLKFDLLIPFSLVTKTDSTLNNWSSNNNFTYVELVPGASPAALNQKLLALSKQRLKDEILTAGPIKDIHLYSKRTYEPEPPGNAGTVKFLLLIAILILVIGSVNYVNLTTARSSERLKEAGIRKVLGSTRLGLVYQFFLESLLINLAAFILALVLVYVFIPFYLQIVGKPLDAEIFHSPSFWTTCVLLFGLNCLLSGLQPAIMLSAVKPVVIMSRSSNKGGARGSTLRRTLVVGQFAVATVVIAFTLVIYRQLQFMRQQDKGMDIEQILVINDLDDGKSDSARVSLHQAMRNDLLKLPAVKEVSLAGALPGVDPSYMNTTNNVALLGSEKNGYNFSAYAIDSSFIPLLKMTLLAGRNFSNSAANANEVLLNEESCRLLGFSSPEKAIGQVITYHGKTTVIGVVKNFNQLSVKEAQLPMINYYIPHHAKYIAVKINTREVDKVIAAAEKTWLTHYPGRAFDYFFLDQLYNRQYKSDVQFGQIISVFSFLTVFITCLGLLGLTAHNIARRTKEIGIRKVLGASAIGIVQLFAKDYVKLVLIAMVIGIPVAIWAEQQWLQDFAARAAMPWWLFALAGGAILLIALITVSLQSVKAALANPADSLASE</sequence>
<evidence type="ECO:0000256" key="4">
    <source>
        <dbReference type="ARBA" id="ARBA00022989"/>
    </source>
</evidence>
<dbReference type="InterPro" id="IPR003838">
    <property type="entry name" value="ABC3_permease_C"/>
</dbReference>
<dbReference type="PANTHER" id="PTHR30572:SF18">
    <property type="entry name" value="ABC-TYPE MACROLIDE FAMILY EXPORT SYSTEM PERMEASE COMPONENT 2"/>
    <property type="match status" value="1"/>
</dbReference>
<dbReference type="InterPro" id="IPR050250">
    <property type="entry name" value="Macrolide_Exporter_MacB"/>
</dbReference>
<evidence type="ECO:0000313" key="9">
    <source>
        <dbReference type="EMBL" id="SIN74310.1"/>
    </source>
</evidence>
<evidence type="ECO:0000256" key="6">
    <source>
        <dbReference type="SAM" id="Phobius"/>
    </source>
</evidence>
<dbReference type="RefSeq" id="WP_074238257.1">
    <property type="nucleotide sequence ID" value="NZ_FSRA01000001.1"/>
</dbReference>
<evidence type="ECO:0000313" key="10">
    <source>
        <dbReference type="Proteomes" id="UP000185003"/>
    </source>
</evidence>
<dbReference type="InterPro" id="IPR025857">
    <property type="entry name" value="MacB_PCD"/>
</dbReference>
<feature type="transmembrane region" description="Helical" evidence="6">
    <location>
        <begin position="667"/>
        <end position="689"/>
    </location>
</feature>
<feature type="transmembrane region" description="Helical" evidence="6">
    <location>
        <begin position="756"/>
        <end position="776"/>
    </location>
</feature>
<protein>
    <submittedName>
        <fullName evidence="9">Putative ABC transport system permease protein</fullName>
    </submittedName>
</protein>
<feature type="transmembrane region" description="Helical" evidence="6">
    <location>
        <begin position="278"/>
        <end position="297"/>
    </location>
</feature>
<dbReference type="EMBL" id="FSRA01000001">
    <property type="protein sequence ID" value="SIN74310.1"/>
    <property type="molecule type" value="Genomic_DNA"/>
</dbReference>
<evidence type="ECO:0000256" key="3">
    <source>
        <dbReference type="ARBA" id="ARBA00022692"/>
    </source>
</evidence>
<keyword evidence="4 6" id="KW-1133">Transmembrane helix</keyword>
<feature type="domain" description="MacB-like periplasmic core" evidence="8">
    <location>
        <begin position="20"/>
        <end position="237"/>
    </location>
</feature>
<dbReference type="STRING" id="536979.SAMN04488055_1082"/>
<evidence type="ECO:0000256" key="2">
    <source>
        <dbReference type="ARBA" id="ARBA00022475"/>
    </source>
</evidence>
<dbReference type="Proteomes" id="UP000185003">
    <property type="component" value="Unassembled WGS sequence"/>
</dbReference>
<comment type="subcellular location">
    <subcellularLocation>
        <location evidence="1">Cell membrane</location>
        <topology evidence="1">Multi-pass membrane protein</topology>
    </subcellularLocation>
</comment>
<evidence type="ECO:0000256" key="1">
    <source>
        <dbReference type="ARBA" id="ARBA00004651"/>
    </source>
</evidence>
<feature type="domain" description="ABC3 transporter permease C-terminal" evidence="7">
    <location>
        <begin position="281"/>
        <end position="395"/>
    </location>
</feature>
<feature type="transmembrane region" description="Helical" evidence="6">
    <location>
        <begin position="369"/>
        <end position="396"/>
    </location>
</feature>
<dbReference type="GO" id="GO:0022857">
    <property type="term" value="F:transmembrane transporter activity"/>
    <property type="evidence" value="ECO:0007669"/>
    <property type="project" value="TreeGrafter"/>
</dbReference>
<dbReference type="Pfam" id="PF02687">
    <property type="entry name" value="FtsX"/>
    <property type="match status" value="2"/>
</dbReference>
<gene>
    <name evidence="9" type="ORF">SAMN04488055_1082</name>
</gene>
<keyword evidence="3 6" id="KW-0812">Transmembrane</keyword>
<evidence type="ECO:0000256" key="5">
    <source>
        <dbReference type="ARBA" id="ARBA00023136"/>
    </source>
</evidence>
<reference evidence="9 10" key="1">
    <citation type="submission" date="2016-11" db="EMBL/GenBank/DDBJ databases">
        <authorList>
            <person name="Jaros S."/>
            <person name="Januszkiewicz K."/>
            <person name="Wedrychowicz H."/>
        </authorList>
    </citation>
    <scope>NUCLEOTIDE SEQUENCE [LARGE SCALE GENOMIC DNA]</scope>
    <source>
        <strain evidence="9 10">DSM 24787</strain>
    </source>
</reference>
<keyword evidence="10" id="KW-1185">Reference proteome</keyword>
<feature type="transmembrane region" description="Helical" evidence="6">
    <location>
        <begin position="416"/>
        <end position="439"/>
    </location>
</feature>
<dbReference type="OrthoDB" id="5933722at2"/>
<feature type="domain" description="ABC3 transporter permease C-terminal" evidence="7">
    <location>
        <begin position="673"/>
        <end position="782"/>
    </location>
</feature>
<feature type="domain" description="MacB-like periplasmic core" evidence="8">
    <location>
        <begin position="429"/>
        <end position="633"/>
    </location>
</feature>
<feature type="transmembrane region" description="Helical" evidence="6">
    <location>
        <begin position="725"/>
        <end position="744"/>
    </location>
</feature>
<keyword evidence="5 6" id="KW-0472">Membrane</keyword>
<feature type="transmembrane region" description="Helical" evidence="6">
    <location>
        <begin position="322"/>
        <end position="349"/>
    </location>
</feature>
<accession>A0A1N6DU95</accession>
<proteinExistence type="predicted"/>
<name>A0A1N6DU95_9BACT</name>
<organism evidence="9 10">
    <name type="scientific">Chitinophaga niabensis</name>
    <dbReference type="NCBI Taxonomy" id="536979"/>
    <lineage>
        <taxon>Bacteria</taxon>
        <taxon>Pseudomonadati</taxon>
        <taxon>Bacteroidota</taxon>
        <taxon>Chitinophagia</taxon>
        <taxon>Chitinophagales</taxon>
        <taxon>Chitinophagaceae</taxon>
        <taxon>Chitinophaga</taxon>
    </lineage>
</organism>
<feature type="transmembrane region" description="Helical" evidence="6">
    <location>
        <begin position="21"/>
        <end position="41"/>
    </location>
</feature>
<dbReference type="Pfam" id="PF12704">
    <property type="entry name" value="MacB_PCD"/>
    <property type="match status" value="2"/>
</dbReference>